<keyword evidence="5" id="KW-0119">Carbohydrate metabolism</keyword>
<proteinExistence type="inferred from homology"/>
<accession>A0A8J2VIL7</accession>
<evidence type="ECO:0000256" key="3">
    <source>
        <dbReference type="ARBA" id="ARBA00011233"/>
    </source>
</evidence>
<dbReference type="CDD" id="cd00452">
    <property type="entry name" value="KDPG_aldolase"/>
    <property type="match status" value="1"/>
</dbReference>
<comment type="similarity">
    <text evidence="2">Belongs to the KHG/KDPG aldolase family.</text>
</comment>
<protein>
    <submittedName>
        <fullName evidence="6">2-dehydro-3-deoxy-phosphogluconate aldolase</fullName>
    </submittedName>
</protein>
<comment type="pathway">
    <text evidence="1">Carbohydrate acid metabolism.</text>
</comment>
<dbReference type="PANTHER" id="PTHR30246:SF1">
    <property type="entry name" value="2-DEHYDRO-3-DEOXY-6-PHOSPHOGALACTONATE ALDOLASE-RELATED"/>
    <property type="match status" value="1"/>
</dbReference>
<evidence type="ECO:0000256" key="2">
    <source>
        <dbReference type="ARBA" id="ARBA00006906"/>
    </source>
</evidence>
<comment type="caution">
    <text evidence="6">The sequence shown here is derived from an EMBL/GenBank/DDBJ whole genome shotgun (WGS) entry which is preliminary data.</text>
</comment>
<dbReference type="EMBL" id="BMHQ01000010">
    <property type="protein sequence ID" value="GGE24448.1"/>
    <property type="molecule type" value="Genomic_DNA"/>
</dbReference>
<evidence type="ECO:0000313" key="7">
    <source>
        <dbReference type="Proteomes" id="UP000625210"/>
    </source>
</evidence>
<reference evidence="6" key="1">
    <citation type="journal article" date="2014" name="Int. J. Syst. Evol. Microbiol.">
        <title>Complete genome sequence of Corynebacterium casei LMG S-19264T (=DSM 44701T), isolated from a smear-ripened cheese.</title>
        <authorList>
            <consortium name="US DOE Joint Genome Institute (JGI-PGF)"/>
            <person name="Walter F."/>
            <person name="Albersmeier A."/>
            <person name="Kalinowski J."/>
            <person name="Ruckert C."/>
        </authorList>
    </citation>
    <scope>NUCLEOTIDE SEQUENCE</scope>
    <source>
        <strain evidence="6">CGMCC 1.15179</strain>
    </source>
</reference>
<dbReference type="AlphaFoldDB" id="A0A8J2VIL7"/>
<evidence type="ECO:0000256" key="1">
    <source>
        <dbReference type="ARBA" id="ARBA00004761"/>
    </source>
</evidence>
<comment type="subunit">
    <text evidence="3">Homotrimer.</text>
</comment>
<dbReference type="RefSeq" id="WP_188648528.1">
    <property type="nucleotide sequence ID" value="NZ_BMHQ01000010.1"/>
</dbReference>
<dbReference type="PANTHER" id="PTHR30246">
    <property type="entry name" value="2-KETO-3-DEOXY-6-PHOSPHOGLUCONATE ALDOLASE"/>
    <property type="match status" value="1"/>
</dbReference>
<dbReference type="Gene3D" id="3.20.20.70">
    <property type="entry name" value="Aldolase class I"/>
    <property type="match status" value="1"/>
</dbReference>
<dbReference type="Proteomes" id="UP000625210">
    <property type="component" value="Unassembled WGS sequence"/>
</dbReference>
<dbReference type="Pfam" id="PF01081">
    <property type="entry name" value="Aldolase"/>
    <property type="match status" value="1"/>
</dbReference>
<evidence type="ECO:0000313" key="6">
    <source>
        <dbReference type="EMBL" id="GGE24448.1"/>
    </source>
</evidence>
<dbReference type="NCBIfam" id="TIGR01182">
    <property type="entry name" value="eda"/>
    <property type="match status" value="1"/>
</dbReference>
<reference evidence="6" key="2">
    <citation type="submission" date="2020-09" db="EMBL/GenBank/DDBJ databases">
        <authorList>
            <person name="Sun Q."/>
            <person name="Zhou Y."/>
        </authorList>
    </citation>
    <scope>NUCLEOTIDE SEQUENCE</scope>
    <source>
        <strain evidence="6">CGMCC 1.15179</strain>
    </source>
</reference>
<name>A0A8J2VIL7_9BACL</name>
<dbReference type="GO" id="GO:0016829">
    <property type="term" value="F:lyase activity"/>
    <property type="evidence" value="ECO:0007669"/>
    <property type="project" value="UniProtKB-KW"/>
</dbReference>
<keyword evidence="7" id="KW-1185">Reference proteome</keyword>
<dbReference type="SUPFAM" id="SSF51569">
    <property type="entry name" value="Aldolase"/>
    <property type="match status" value="1"/>
</dbReference>
<dbReference type="InterPro" id="IPR000887">
    <property type="entry name" value="Aldlse_KDPG_KHG"/>
</dbReference>
<gene>
    <name evidence="6" type="ORF">GCM10011571_28250</name>
</gene>
<dbReference type="InterPro" id="IPR013785">
    <property type="entry name" value="Aldolase_TIM"/>
</dbReference>
<sequence length="224" mass="23976">MLPKVSLIQRMTESGIIAVIRRVPKDRIPPLVESLIKGGVTALEITVDSPGVYSVLRKVSEVIGERAVIGAGTVIDATSAERAIESGAEFLFSPSLHPDVIRVALRHGKVAVPGVMTPTEMIMALEYGADMVKIFPAGVLGPKYIRDILAPFPQIPVIPTGGINLENVASFIEAGAAAVGIGGELVDRRSVETSDFERIARTAELYVEAIGKKRTPIGERNRTR</sequence>
<evidence type="ECO:0000256" key="5">
    <source>
        <dbReference type="ARBA" id="ARBA00023277"/>
    </source>
</evidence>
<organism evidence="6 7">
    <name type="scientific">Marinithermofilum abyssi</name>
    <dbReference type="NCBI Taxonomy" id="1571185"/>
    <lineage>
        <taxon>Bacteria</taxon>
        <taxon>Bacillati</taxon>
        <taxon>Bacillota</taxon>
        <taxon>Bacilli</taxon>
        <taxon>Bacillales</taxon>
        <taxon>Thermoactinomycetaceae</taxon>
        <taxon>Marinithermofilum</taxon>
    </lineage>
</organism>
<keyword evidence="4" id="KW-0456">Lyase</keyword>
<evidence type="ECO:0000256" key="4">
    <source>
        <dbReference type="ARBA" id="ARBA00023239"/>
    </source>
</evidence>